<evidence type="ECO:0000313" key="4">
    <source>
        <dbReference type="Proteomes" id="UP000193411"/>
    </source>
</evidence>
<keyword evidence="4" id="KW-1185">Reference proteome</keyword>
<evidence type="ECO:0008006" key="5">
    <source>
        <dbReference type="Google" id="ProtNLM"/>
    </source>
</evidence>
<dbReference type="PANTHER" id="PTHR11571:SF150">
    <property type="entry name" value="GLUTATHIONE S-TRANSFERASE"/>
    <property type="match status" value="1"/>
</dbReference>
<dbReference type="SUPFAM" id="SSF47616">
    <property type="entry name" value="GST C-terminal domain-like"/>
    <property type="match status" value="1"/>
</dbReference>
<feature type="domain" description="GST C-terminal" evidence="2">
    <location>
        <begin position="66"/>
        <end position="198"/>
    </location>
</feature>
<dbReference type="PROSITE" id="PS50405">
    <property type="entry name" value="GST_CTER"/>
    <property type="match status" value="1"/>
</dbReference>
<dbReference type="InterPro" id="IPR004045">
    <property type="entry name" value="Glutathione_S-Trfase_N"/>
</dbReference>
<dbReference type="Proteomes" id="UP000193411">
    <property type="component" value="Unassembled WGS sequence"/>
</dbReference>
<dbReference type="PROSITE" id="PS50404">
    <property type="entry name" value="GST_NTER"/>
    <property type="match status" value="1"/>
</dbReference>
<dbReference type="InterPro" id="IPR004046">
    <property type="entry name" value="GST_C"/>
</dbReference>
<dbReference type="STRING" id="765915.A0A1Y2HXE9"/>
<dbReference type="Gene3D" id="1.20.1050.10">
    <property type="match status" value="1"/>
</dbReference>
<gene>
    <name evidence="3" type="ORF">BCR44DRAFT_1427495</name>
</gene>
<accession>A0A1Y2HXE9</accession>
<comment type="caution">
    <text evidence="3">The sequence shown here is derived from an EMBL/GenBank/DDBJ whole genome shotgun (WGS) entry which is preliminary data.</text>
</comment>
<organism evidence="3 4">
    <name type="scientific">Catenaria anguillulae PL171</name>
    <dbReference type="NCBI Taxonomy" id="765915"/>
    <lineage>
        <taxon>Eukaryota</taxon>
        <taxon>Fungi</taxon>
        <taxon>Fungi incertae sedis</taxon>
        <taxon>Blastocladiomycota</taxon>
        <taxon>Blastocladiomycetes</taxon>
        <taxon>Blastocladiales</taxon>
        <taxon>Catenariaceae</taxon>
        <taxon>Catenaria</taxon>
    </lineage>
</organism>
<protein>
    <recommendedName>
        <fullName evidence="5">Glutathione S-transferase</fullName>
    </recommendedName>
</protein>
<dbReference type="OrthoDB" id="414243at2759"/>
<proteinExistence type="predicted"/>
<reference evidence="3 4" key="1">
    <citation type="submission" date="2016-07" db="EMBL/GenBank/DDBJ databases">
        <title>Pervasive Adenine N6-methylation of Active Genes in Fungi.</title>
        <authorList>
            <consortium name="DOE Joint Genome Institute"/>
            <person name="Mondo S.J."/>
            <person name="Dannebaum R.O."/>
            <person name="Kuo R.C."/>
            <person name="Labutti K."/>
            <person name="Haridas S."/>
            <person name="Kuo A."/>
            <person name="Salamov A."/>
            <person name="Ahrendt S.R."/>
            <person name="Lipzen A."/>
            <person name="Sullivan W."/>
            <person name="Andreopoulos W.B."/>
            <person name="Clum A."/>
            <person name="Lindquist E."/>
            <person name="Daum C."/>
            <person name="Ramamoorthy G.K."/>
            <person name="Gryganskyi A."/>
            <person name="Culley D."/>
            <person name="Magnuson J.K."/>
            <person name="James T.Y."/>
            <person name="O'Malley M.A."/>
            <person name="Stajich J.E."/>
            <person name="Spatafora J.W."/>
            <person name="Visel A."/>
            <person name="Grigoriev I.V."/>
        </authorList>
    </citation>
    <scope>NUCLEOTIDE SEQUENCE [LARGE SCALE GENOMIC DNA]</scope>
    <source>
        <strain evidence="3 4">PL171</strain>
    </source>
</reference>
<dbReference type="GO" id="GO:0004364">
    <property type="term" value="F:glutathione transferase activity"/>
    <property type="evidence" value="ECO:0007669"/>
    <property type="project" value="TreeGrafter"/>
</dbReference>
<evidence type="ECO:0000259" key="2">
    <source>
        <dbReference type="PROSITE" id="PS50405"/>
    </source>
</evidence>
<dbReference type="InterPro" id="IPR036282">
    <property type="entry name" value="Glutathione-S-Trfase_C_sf"/>
</dbReference>
<dbReference type="CDD" id="cd03192">
    <property type="entry name" value="GST_C_Sigma_like"/>
    <property type="match status" value="1"/>
</dbReference>
<dbReference type="InterPro" id="IPR036249">
    <property type="entry name" value="Thioredoxin-like_sf"/>
</dbReference>
<dbReference type="PANTHER" id="PTHR11571">
    <property type="entry name" value="GLUTATHIONE S-TRANSFERASE"/>
    <property type="match status" value="1"/>
</dbReference>
<dbReference type="Gene3D" id="3.40.30.10">
    <property type="entry name" value="Glutaredoxin"/>
    <property type="match status" value="1"/>
</dbReference>
<dbReference type="InterPro" id="IPR050213">
    <property type="entry name" value="GST_superfamily"/>
</dbReference>
<dbReference type="Pfam" id="PF14497">
    <property type="entry name" value="GST_C_3"/>
    <property type="match status" value="1"/>
</dbReference>
<dbReference type="AlphaFoldDB" id="A0A1Y2HXE9"/>
<dbReference type="SUPFAM" id="SSF52833">
    <property type="entry name" value="Thioredoxin-like"/>
    <property type="match status" value="1"/>
</dbReference>
<sequence>MILEVAGVPYKNKYPADWAKEKPTTPFGHIPCLLFVDPKTGKELQVAESHAINRYLATKHGLVHDDLETRFVADSLDESIRDLMASLMGSLFMLRGDARKQALAGFKTKDLPAFIDAHSKYLKANGSNGYYFGNKLSYVELSMFCAVVCIRMVLGECELTEKNAPELVKLHDVVAANTKLQAYWASDRFHRKFSEAPVLDDLHKGE</sequence>
<dbReference type="EMBL" id="MCFL01000006">
    <property type="protein sequence ID" value="ORZ39240.1"/>
    <property type="molecule type" value="Genomic_DNA"/>
</dbReference>
<evidence type="ECO:0000259" key="1">
    <source>
        <dbReference type="PROSITE" id="PS50404"/>
    </source>
</evidence>
<dbReference type="InterPro" id="IPR010987">
    <property type="entry name" value="Glutathione-S-Trfase_C-like"/>
</dbReference>
<feature type="domain" description="GST N-terminal" evidence="1">
    <location>
        <begin position="1"/>
        <end position="64"/>
    </location>
</feature>
<dbReference type="GO" id="GO:0006749">
    <property type="term" value="P:glutathione metabolic process"/>
    <property type="evidence" value="ECO:0007669"/>
    <property type="project" value="TreeGrafter"/>
</dbReference>
<evidence type="ECO:0000313" key="3">
    <source>
        <dbReference type="EMBL" id="ORZ39240.1"/>
    </source>
</evidence>
<name>A0A1Y2HXE9_9FUNG</name>